<dbReference type="Proteomes" id="UP000238348">
    <property type="component" value="Chromosome"/>
</dbReference>
<gene>
    <name evidence="2" type="ORF">SOCE26_088840</name>
</gene>
<protein>
    <recommendedName>
        <fullName evidence="4">Secreted protein</fullName>
    </recommendedName>
</protein>
<dbReference type="AlphaFoldDB" id="A0A2L0F717"/>
<reference evidence="2 3" key="1">
    <citation type="submission" date="2015-09" db="EMBL/GenBank/DDBJ databases">
        <title>Sorangium comparison.</title>
        <authorList>
            <person name="Zaburannyi N."/>
            <person name="Bunk B."/>
            <person name="Overmann J."/>
            <person name="Mueller R."/>
        </authorList>
    </citation>
    <scope>NUCLEOTIDE SEQUENCE [LARGE SCALE GENOMIC DNA]</scope>
    <source>
        <strain evidence="2 3">So ce26</strain>
    </source>
</reference>
<organism evidence="2 3">
    <name type="scientific">Sorangium cellulosum</name>
    <name type="common">Polyangium cellulosum</name>
    <dbReference type="NCBI Taxonomy" id="56"/>
    <lineage>
        <taxon>Bacteria</taxon>
        <taxon>Pseudomonadati</taxon>
        <taxon>Myxococcota</taxon>
        <taxon>Polyangia</taxon>
        <taxon>Polyangiales</taxon>
        <taxon>Polyangiaceae</taxon>
        <taxon>Sorangium</taxon>
    </lineage>
</organism>
<feature type="signal peptide" evidence="1">
    <location>
        <begin position="1"/>
        <end position="22"/>
    </location>
</feature>
<evidence type="ECO:0000313" key="2">
    <source>
        <dbReference type="EMBL" id="AUX47365.1"/>
    </source>
</evidence>
<evidence type="ECO:0008006" key="4">
    <source>
        <dbReference type="Google" id="ProtNLM"/>
    </source>
</evidence>
<dbReference type="PROSITE" id="PS51257">
    <property type="entry name" value="PROKAR_LIPOPROTEIN"/>
    <property type="match status" value="1"/>
</dbReference>
<accession>A0A2L0F717</accession>
<dbReference type="EMBL" id="CP012673">
    <property type="protein sequence ID" value="AUX47365.1"/>
    <property type="molecule type" value="Genomic_DNA"/>
</dbReference>
<keyword evidence="1" id="KW-0732">Signal</keyword>
<proteinExistence type="predicted"/>
<feature type="chain" id="PRO_5014947219" description="Secreted protein" evidence="1">
    <location>
        <begin position="23"/>
        <end position="43"/>
    </location>
</feature>
<evidence type="ECO:0000256" key="1">
    <source>
        <dbReference type="SAM" id="SignalP"/>
    </source>
</evidence>
<evidence type="ECO:0000313" key="3">
    <source>
        <dbReference type="Proteomes" id="UP000238348"/>
    </source>
</evidence>
<sequence>MMSLKRRLAPIPVAALSLAACVAETDIGEPLSADVSALATKMR</sequence>
<name>A0A2L0F717_SORCE</name>